<dbReference type="AlphaFoldDB" id="A0A1H0MUF5"/>
<dbReference type="InterPro" id="IPR011006">
    <property type="entry name" value="CheY-like_superfamily"/>
</dbReference>
<dbReference type="RefSeq" id="WP_074570984.1">
    <property type="nucleotide sequence ID" value="NZ_FNJQ01000002.1"/>
</dbReference>
<name>A0A1H0MUF5_SELRU</name>
<dbReference type="GO" id="GO:0000160">
    <property type="term" value="P:phosphorelay signal transduction system"/>
    <property type="evidence" value="ECO:0007669"/>
    <property type="project" value="InterPro"/>
</dbReference>
<dbReference type="Pfam" id="PF03861">
    <property type="entry name" value="ANTAR"/>
    <property type="match status" value="1"/>
</dbReference>
<dbReference type="PROSITE" id="PS50921">
    <property type="entry name" value="ANTAR"/>
    <property type="match status" value="1"/>
</dbReference>
<dbReference type="SMART" id="SM01012">
    <property type="entry name" value="ANTAR"/>
    <property type="match status" value="1"/>
</dbReference>
<dbReference type="InterPro" id="IPR036388">
    <property type="entry name" value="WH-like_DNA-bd_sf"/>
</dbReference>
<dbReference type="GO" id="GO:0003723">
    <property type="term" value="F:RNA binding"/>
    <property type="evidence" value="ECO:0007669"/>
    <property type="project" value="InterPro"/>
</dbReference>
<evidence type="ECO:0000313" key="4">
    <source>
        <dbReference type="EMBL" id="SDO84099.1"/>
    </source>
</evidence>
<dbReference type="Proteomes" id="UP000182412">
    <property type="component" value="Unassembled WGS sequence"/>
</dbReference>
<sequence length="197" mass="22053">MQGKNKSLRVVIADNESIIRLDIREMLEDAGHEVVGEAINGRKAVELTRQHHPDLVLMDIKMPEMDGITAARKIYETKIAPVILLTAFSQADIVEKAKDSGVLGYLVKPVQESQLFPAIEIALSRWQEMQGLEDELEKLKDSLESRKLIDRAKGIIMAAHKLGEQEAYRRIQQYAMQKRVPIKDVAQSIIKAAGGKA</sequence>
<dbReference type="Gene3D" id="3.40.50.2300">
    <property type="match status" value="1"/>
</dbReference>
<reference evidence="4 5" key="1">
    <citation type="submission" date="2016-10" db="EMBL/GenBank/DDBJ databases">
        <authorList>
            <person name="de Groot N.N."/>
        </authorList>
    </citation>
    <scope>NUCLEOTIDE SEQUENCE [LARGE SCALE GENOMIC DNA]</scope>
    <source>
        <strain evidence="4 5">S137</strain>
    </source>
</reference>
<dbReference type="PANTHER" id="PTHR43367:SF1">
    <property type="entry name" value="TWO-COMPONENT RESPONSE REGULATOR-LIKE APRR6-RELATED"/>
    <property type="match status" value="1"/>
</dbReference>
<evidence type="ECO:0000259" key="3">
    <source>
        <dbReference type="PROSITE" id="PS50921"/>
    </source>
</evidence>
<dbReference type="InterPro" id="IPR005561">
    <property type="entry name" value="ANTAR"/>
</dbReference>
<dbReference type="SMART" id="SM00448">
    <property type="entry name" value="REC"/>
    <property type="match status" value="1"/>
</dbReference>
<evidence type="ECO:0000313" key="5">
    <source>
        <dbReference type="Proteomes" id="UP000182412"/>
    </source>
</evidence>
<dbReference type="EMBL" id="FNJQ01000002">
    <property type="protein sequence ID" value="SDO84099.1"/>
    <property type="molecule type" value="Genomic_DNA"/>
</dbReference>
<dbReference type="OrthoDB" id="9808843at2"/>
<feature type="domain" description="Response regulatory" evidence="2">
    <location>
        <begin position="9"/>
        <end position="123"/>
    </location>
</feature>
<dbReference type="PIRSF" id="PIRSF036382">
    <property type="entry name" value="RR_antiterm"/>
    <property type="match status" value="1"/>
</dbReference>
<feature type="modified residue" description="4-aspartylphosphate" evidence="1">
    <location>
        <position position="59"/>
    </location>
</feature>
<organism evidence="4 5">
    <name type="scientific">Selenomonas ruminantium</name>
    <dbReference type="NCBI Taxonomy" id="971"/>
    <lineage>
        <taxon>Bacteria</taxon>
        <taxon>Bacillati</taxon>
        <taxon>Bacillota</taxon>
        <taxon>Negativicutes</taxon>
        <taxon>Selenomonadales</taxon>
        <taxon>Selenomonadaceae</taxon>
        <taxon>Selenomonas</taxon>
    </lineage>
</organism>
<dbReference type="Pfam" id="PF00072">
    <property type="entry name" value="Response_reg"/>
    <property type="match status" value="1"/>
</dbReference>
<dbReference type="SUPFAM" id="SSF52172">
    <property type="entry name" value="CheY-like"/>
    <property type="match status" value="1"/>
</dbReference>
<keyword evidence="1" id="KW-0597">Phosphoprotein</keyword>
<gene>
    <name evidence="4" type="ORF">SAMN05216366_10252</name>
</gene>
<dbReference type="PROSITE" id="PS50110">
    <property type="entry name" value="RESPONSE_REGULATORY"/>
    <property type="match status" value="1"/>
</dbReference>
<evidence type="ECO:0000259" key="2">
    <source>
        <dbReference type="PROSITE" id="PS50110"/>
    </source>
</evidence>
<dbReference type="Gene3D" id="1.10.10.10">
    <property type="entry name" value="Winged helix-like DNA-binding domain superfamily/Winged helix DNA-binding domain"/>
    <property type="match status" value="1"/>
</dbReference>
<evidence type="ECO:0000256" key="1">
    <source>
        <dbReference type="PROSITE-ProRule" id="PRU00169"/>
    </source>
</evidence>
<feature type="domain" description="ANTAR" evidence="3">
    <location>
        <begin position="129"/>
        <end position="190"/>
    </location>
</feature>
<proteinExistence type="predicted"/>
<dbReference type="InterPro" id="IPR001789">
    <property type="entry name" value="Sig_transdc_resp-reg_receiver"/>
</dbReference>
<dbReference type="PANTHER" id="PTHR43367">
    <property type="match status" value="1"/>
</dbReference>
<protein>
    <submittedName>
        <fullName evidence="4">Response regulator receiver and ANTAR domain protein</fullName>
    </submittedName>
</protein>
<accession>A0A1H0MUF5</accession>
<dbReference type="InterPro" id="IPR008327">
    <property type="entry name" value="Sig_transdc_resp-reg_antiterm"/>
</dbReference>